<dbReference type="CDD" id="cd07432">
    <property type="entry name" value="PHP_HisPPase"/>
    <property type="match status" value="1"/>
</dbReference>
<name>A0A3E0AFC7_9CHLR</name>
<organism evidence="2 3">
    <name type="scientific">Pelolinea submarina</name>
    <dbReference type="NCBI Taxonomy" id="913107"/>
    <lineage>
        <taxon>Bacteria</taxon>
        <taxon>Bacillati</taxon>
        <taxon>Chloroflexota</taxon>
        <taxon>Anaerolineae</taxon>
        <taxon>Anaerolineales</taxon>
        <taxon>Anaerolineaceae</taxon>
        <taxon>Pelolinea</taxon>
    </lineage>
</organism>
<dbReference type="AlphaFoldDB" id="A0A3E0AFC7"/>
<gene>
    <name evidence="2" type="ORF">DFR64_0234</name>
</gene>
<keyword evidence="3" id="KW-1185">Reference proteome</keyword>
<dbReference type="GO" id="GO:0035312">
    <property type="term" value="F:5'-3' DNA exonuclease activity"/>
    <property type="evidence" value="ECO:0007669"/>
    <property type="project" value="TreeGrafter"/>
</dbReference>
<comment type="caution">
    <text evidence="2">The sequence shown here is derived from an EMBL/GenBank/DDBJ whole genome shotgun (WGS) entry which is preliminary data.</text>
</comment>
<dbReference type="OrthoDB" id="9804333at2"/>
<dbReference type="InterPro" id="IPR016195">
    <property type="entry name" value="Pol/histidinol_Pase-like"/>
</dbReference>
<dbReference type="InterPro" id="IPR052018">
    <property type="entry name" value="PHP_domain"/>
</dbReference>
<reference evidence="2 3" key="1">
    <citation type="submission" date="2018-08" db="EMBL/GenBank/DDBJ databases">
        <title>Genomic Encyclopedia of Type Strains, Phase IV (KMG-IV): sequencing the most valuable type-strain genomes for metagenomic binning, comparative biology and taxonomic classification.</title>
        <authorList>
            <person name="Goeker M."/>
        </authorList>
    </citation>
    <scope>NUCLEOTIDE SEQUENCE [LARGE SCALE GENOMIC DNA]</scope>
    <source>
        <strain evidence="2 3">DSM 23923</strain>
    </source>
</reference>
<dbReference type="Pfam" id="PF13263">
    <property type="entry name" value="PHP_C"/>
    <property type="match status" value="1"/>
</dbReference>
<dbReference type="InterPro" id="IPR004013">
    <property type="entry name" value="PHP_dom"/>
</dbReference>
<dbReference type="GO" id="GO:0004534">
    <property type="term" value="F:5'-3' RNA exonuclease activity"/>
    <property type="evidence" value="ECO:0007669"/>
    <property type="project" value="TreeGrafter"/>
</dbReference>
<dbReference type="SUPFAM" id="SSF89550">
    <property type="entry name" value="PHP domain-like"/>
    <property type="match status" value="1"/>
</dbReference>
<sequence>MKDNSRTIKAEFHCHTVCSPDSSNQLRPLIHTAHERGLSRLAITDHNKIGCALKAKEIDPELIVVGEEILTTGGELLAYYLSEEIPARLSPMETIERLKKQGAFIAVPHPFDIRRHGWKMDVLLEILPHVDALEVFNARCLRGGLNDRALAFAQEKGMRMQAGSDAHSLVELGLAMVELPAFDNPDELRAALEAGQISGRLLSPWDHLKASASIAFGKVISRK</sequence>
<dbReference type="Proteomes" id="UP000256388">
    <property type="component" value="Unassembled WGS sequence"/>
</dbReference>
<proteinExistence type="predicted"/>
<dbReference type="InterPro" id="IPR003141">
    <property type="entry name" value="Pol/His_phosphatase_N"/>
</dbReference>
<feature type="domain" description="Polymerase/histidinol phosphatase N-terminal" evidence="1">
    <location>
        <begin position="10"/>
        <end position="73"/>
    </location>
</feature>
<dbReference type="PANTHER" id="PTHR42924">
    <property type="entry name" value="EXONUCLEASE"/>
    <property type="match status" value="1"/>
</dbReference>
<protein>
    <recommendedName>
        <fullName evidence="1">Polymerase/histidinol phosphatase N-terminal domain-containing protein</fullName>
    </recommendedName>
</protein>
<dbReference type="PANTHER" id="PTHR42924:SF3">
    <property type="entry name" value="POLYMERASE_HISTIDINOL PHOSPHATASE N-TERMINAL DOMAIN-CONTAINING PROTEIN"/>
    <property type="match status" value="1"/>
</dbReference>
<evidence type="ECO:0000259" key="1">
    <source>
        <dbReference type="SMART" id="SM00481"/>
    </source>
</evidence>
<dbReference type="Pfam" id="PF02811">
    <property type="entry name" value="PHP"/>
    <property type="match status" value="1"/>
</dbReference>
<evidence type="ECO:0000313" key="3">
    <source>
        <dbReference type="Proteomes" id="UP000256388"/>
    </source>
</evidence>
<dbReference type="RefSeq" id="WP_158675089.1">
    <property type="nucleotide sequence ID" value="NZ_AP018437.1"/>
</dbReference>
<accession>A0A3E0AFC7</accession>
<dbReference type="SMART" id="SM00481">
    <property type="entry name" value="POLIIIAc"/>
    <property type="match status" value="1"/>
</dbReference>
<dbReference type="Gene3D" id="3.20.20.140">
    <property type="entry name" value="Metal-dependent hydrolases"/>
    <property type="match status" value="1"/>
</dbReference>
<evidence type="ECO:0000313" key="2">
    <source>
        <dbReference type="EMBL" id="REG10377.1"/>
    </source>
</evidence>
<dbReference type="EMBL" id="QUMS01000001">
    <property type="protein sequence ID" value="REG10377.1"/>
    <property type="molecule type" value="Genomic_DNA"/>
</dbReference>